<gene>
    <name evidence="1" type="ORF">B0H63DRAFT_522538</name>
</gene>
<evidence type="ECO:0000313" key="2">
    <source>
        <dbReference type="Proteomes" id="UP001285441"/>
    </source>
</evidence>
<protein>
    <submittedName>
        <fullName evidence="1">Uncharacterized protein</fullName>
    </submittedName>
</protein>
<dbReference type="EMBL" id="JAULSW010000004">
    <property type="protein sequence ID" value="KAK3385195.1"/>
    <property type="molecule type" value="Genomic_DNA"/>
</dbReference>
<reference evidence="1" key="2">
    <citation type="submission" date="2023-06" db="EMBL/GenBank/DDBJ databases">
        <authorList>
            <consortium name="Lawrence Berkeley National Laboratory"/>
            <person name="Haridas S."/>
            <person name="Hensen N."/>
            <person name="Bonometti L."/>
            <person name="Westerberg I."/>
            <person name="Brannstrom I.O."/>
            <person name="Guillou S."/>
            <person name="Cros-Aarteil S."/>
            <person name="Calhoun S."/>
            <person name="Kuo A."/>
            <person name="Mondo S."/>
            <person name="Pangilinan J."/>
            <person name="Riley R."/>
            <person name="LaButti K."/>
            <person name="Andreopoulos B."/>
            <person name="Lipzen A."/>
            <person name="Chen C."/>
            <person name="Yanf M."/>
            <person name="Daum C."/>
            <person name="Ng V."/>
            <person name="Clum A."/>
            <person name="Steindorff A."/>
            <person name="Ohm R."/>
            <person name="Martin F."/>
            <person name="Silar P."/>
            <person name="Natvig D."/>
            <person name="Lalanne C."/>
            <person name="Gautier V."/>
            <person name="Ament-velasquez S.L."/>
            <person name="Kruys A."/>
            <person name="Hutchinson M.I."/>
            <person name="Powell A.J."/>
            <person name="Barry K."/>
            <person name="Miller A.N."/>
            <person name="Grigoriev I.V."/>
            <person name="Debuchy R."/>
            <person name="Gladieux P."/>
            <person name="Thoren M.H."/>
            <person name="Johannesson H."/>
        </authorList>
    </citation>
    <scope>NUCLEOTIDE SEQUENCE</scope>
    <source>
        <strain evidence="1">CBS 232.78</strain>
    </source>
</reference>
<name>A0AAE0TZH9_9PEZI</name>
<reference evidence="1" key="1">
    <citation type="journal article" date="2023" name="Mol. Phylogenet. Evol.">
        <title>Genome-scale phylogeny and comparative genomics of the fungal order Sordariales.</title>
        <authorList>
            <person name="Hensen N."/>
            <person name="Bonometti L."/>
            <person name="Westerberg I."/>
            <person name="Brannstrom I.O."/>
            <person name="Guillou S."/>
            <person name="Cros-Aarteil S."/>
            <person name="Calhoun S."/>
            <person name="Haridas S."/>
            <person name="Kuo A."/>
            <person name="Mondo S."/>
            <person name="Pangilinan J."/>
            <person name="Riley R."/>
            <person name="LaButti K."/>
            <person name="Andreopoulos B."/>
            <person name="Lipzen A."/>
            <person name="Chen C."/>
            <person name="Yan M."/>
            <person name="Daum C."/>
            <person name="Ng V."/>
            <person name="Clum A."/>
            <person name="Steindorff A."/>
            <person name="Ohm R.A."/>
            <person name="Martin F."/>
            <person name="Silar P."/>
            <person name="Natvig D.O."/>
            <person name="Lalanne C."/>
            <person name="Gautier V."/>
            <person name="Ament-Velasquez S.L."/>
            <person name="Kruys A."/>
            <person name="Hutchinson M.I."/>
            <person name="Powell A.J."/>
            <person name="Barry K."/>
            <person name="Miller A.N."/>
            <person name="Grigoriev I.V."/>
            <person name="Debuchy R."/>
            <person name="Gladieux P."/>
            <person name="Hiltunen Thoren M."/>
            <person name="Johannesson H."/>
        </authorList>
    </citation>
    <scope>NUCLEOTIDE SEQUENCE</scope>
    <source>
        <strain evidence="1">CBS 232.78</strain>
    </source>
</reference>
<dbReference type="Proteomes" id="UP001285441">
    <property type="component" value="Unassembled WGS sequence"/>
</dbReference>
<comment type="caution">
    <text evidence="1">The sequence shown here is derived from an EMBL/GenBank/DDBJ whole genome shotgun (WGS) entry which is preliminary data.</text>
</comment>
<proteinExistence type="predicted"/>
<organism evidence="1 2">
    <name type="scientific">Podospora didyma</name>
    <dbReference type="NCBI Taxonomy" id="330526"/>
    <lineage>
        <taxon>Eukaryota</taxon>
        <taxon>Fungi</taxon>
        <taxon>Dikarya</taxon>
        <taxon>Ascomycota</taxon>
        <taxon>Pezizomycotina</taxon>
        <taxon>Sordariomycetes</taxon>
        <taxon>Sordariomycetidae</taxon>
        <taxon>Sordariales</taxon>
        <taxon>Podosporaceae</taxon>
        <taxon>Podospora</taxon>
    </lineage>
</organism>
<sequence>MTKSIHWPNYYDGYHSYDQFREDFKVKFGHAPYTSPFMSRRWGLASNISEDQRHRGLDELDVYYSWVRDHILKPETEYNFVLLPLGRPRGELS</sequence>
<accession>A0AAE0TZH9</accession>
<keyword evidence="2" id="KW-1185">Reference proteome</keyword>
<evidence type="ECO:0000313" key="1">
    <source>
        <dbReference type="EMBL" id="KAK3385195.1"/>
    </source>
</evidence>
<dbReference type="AlphaFoldDB" id="A0AAE0TZH9"/>